<dbReference type="GeneID" id="66071634"/>
<dbReference type="KEGG" id="more:E1B28_002558"/>
<comment type="caution">
    <text evidence="2">The sequence shown here is derived from an EMBL/GenBank/DDBJ whole genome shotgun (WGS) entry which is preliminary data.</text>
</comment>
<dbReference type="Proteomes" id="UP001049176">
    <property type="component" value="Chromosome 10"/>
</dbReference>
<name>A0A9P7UP29_9AGAR</name>
<dbReference type="RefSeq" id="XP_043003085.1">
    <property type="nucleotide sequence ID" value="XM_043159484.1"/>
</dbReference>
<dbReference type="OrthoDB" id="3178264at2759"/>
<evidence type="ECO:0000313" key="2">
    <source>
        <dbReference type="EMBL" id="KAG7086614.1"/>
    </source>
</evidence>
<keyword evidence="3" id="KW-1185">Reference proteome</keyword>
<dbReference type="AlphaFoldDB" id="A0A9P7UP29"/>
<dbReference type="EMBL" id="CM032190">
    <property type="protein sequence ID" value="KAG7086614.1"/>
    <property type="molecule type" value="Genomic_DNA"/>
</dbReference>
<gene>
    <name evidence="2" type="ORF">E1B28_002558</name>
</gene>
<accession>A0A9P7UP29</accession>
<reference evidence="2" key="1">
    <citation type="journal article" date="2021" name="Genome Biol. Evol.">
        <title>The assembled and annotated genome of the fairy-ring fungus Marasmius oreades.</title>
        <authorList>
            <person name="Hiltunen M."/>
            <person name="Ament-Velasquez S.L."/>
            <person name="Johannesson H."/>
        </authorList>
    </citation>
    <scope>NUCLEOTIDE SEQUENCE</scope>
    <source>
        <strain evidence="2">03SP1</strain>
    </source>
</reference>
<organism evidence="2 3">
    <name type="scientific">Marasmius oreades</name>
    <name type="common">fairy-ring Marasmius</name>
    <dbReference type="NCBI Taxonomy" id="181124"/>
    <lineage>
        <taxon>Eukaryota</taxon>
        <taxon>Fungi</taxon>
        <taxon>Dikarya</taxon>
        <taxon>Basidiomycota</taxon>
        <taxon>Agaricomycotina</taxon>
        <taxon>Agaricomycetes</taxon>
        <taxon>Agaricomycetidae</taxon>
        <taxon>Agaricales</taxon>
        <taxon>Marasmiineae</taxon>
        <taxon>Marasmiaceae</taxon>
        <taxon>Marasmius</taxon>
    </lineage>
</organism>
<feature type="chain" id="PRO_5040166564" evidence="1">
    <location>
        <begin position="20"/>
        <end position="146"/>
    </location>
</feature>
<evidence type="ECO:0000256" key="1">
    <source>
        <dbReference type="SAM" id="SignalP"/>
    </source>
</evidence>
<sequence length="146" mass="14427">MRFAVPLVSVLLAVSASLAAPAVSLESRQIGNLACNVARGQIVAALNKSGKNLKNVDTSTDPAAAGAVTTAQTGLKAAGDGIKTIALSIITGQASPAGSRDQVANGIQSATDALTALQSTDPNVETTLQSLADATAAGQKVVATCK</sequence>
<protein>
    <submittedName>
        <fullName evidence="2">Uncharacterized protein</fullName>
    </submittedName>
</protein>
<proteinExistence type="predicted"/>
<evidence type="ECO:0000313" key="3">
    <source>
        <dbReference type="Proteomes" id="UP001049176"/>
    </source>
</evidence>
<feature type="signal peptide" evidence="1">
    <location>
        <begin position="1"/>
        <end position="19"/>
    </location>
</feature>
<keyword evidence="1" id="KW-0732">Signal</keyword>